<comment type="subcellular location">
    <subcellularLocation>
        <location evidence="1">Cell membrane</location>
        <topology evidence="1">Multi-pass membrane protein</topology>
    </subcellularLocation>
</comment>
<evidence type="ECO:0000313" key="9">
    <source>
        <dbReference type="EMBL" id="AAY89963.1"/>
    </source>
</evidence>
<evidence type="ECO:0000259" key="8">
    <source>
        <dbReference type="Pfam" id="PF02665"/>
    </source>
</evidence>
<keyword evidence="2" id="KW-1003">Cell membrane</keyword>
<feature type="transmembrane region" description="Helical" evidence="7">
    <location>
        <begin position="71"/>
        <end position="91"/>
    </location>
</feature>
<feature type="transmembrane region" description="Helical" evidence="7">
    <location>
        <begin position="6"/>
        <end position="28"/>
    </location>
</feature>
<proteinExistence type="predicted"/>
<feature type="domain" description="NarG-like" evidence="8">
    <location>
        <begin position="73"/>
        <end position="213"/>
    </location>
</feature>
<keyword evidence="5" id="KW-0560">Oxidoreductase</keyword>
<sequence>MSFVTILYAALFYFAAAILFIGLAYRIYEYATIPAPLKIPTPPAPMTQRGVVVRIFREVVFFESLFSATKWTWLFSWIFHLALLLAAFRHLKYFTDPVWFWVSSELVQVAGHYAAYLMLAGLLGLFARRLFVDRVRYISVPSDYLILVLIIAIAGSGLMMKWFPSDILAIKLFFTGLLTLNFSELPSDALLLIHLSLVIALMIIFPYSKLLHAPGLFFSPTRNQVDNARSKRHVADWAKKMESSK</sequence>
<dbReference type="AlphaFoldDB" id="Q4JN34"/>
<keyword evidence="6 7" id="KW-0472">Membrane</keyword>
<evidence type="ECO:0000256" key="5">
    <source>
        <dbReference type="ARBA" id="ARBA00023002"/>
    </source>
</evidence>
<dbReference type="SUPFAM" id="SSF103501">
    <property type="entry name" value="Respiratory nitrate reductase 1 gamma chain"/>
    <property type="match status" value="1"/>
</dbReference>
<evidence type="ECO:0000256" key="3">
    <source>
        <dbReference type="ARBA" id="ARBA00022692"/>
    </source>
</evidence>
<protein>
    <submittedName>
        <fullName evidence="9">Predicted DsrM</fullName>
    </submittedName>
</protein>
<evidence type="ECO:0000256" key="1">
    <source>
        <dbReference type="ARBA" id="ARBA00004651"/>
    </source>
</evidence>
<evidence type="ECO:0000256" key="2">
    <source>
        <dbReference type="ARBA" id="ARBA00022475"/>
    </source>
</evidence>
<evidence type="ECO:0000256" key="7">
    <source>
        <dbReference type="SAM" id="Phobius"/>
    </source>
</evidence>
<dbReference type="InterPro" id="IPR023234">
    <property type="entry name" value="NarG-like_domain"/>
</dbReference>
<dbReference type="Gene3D" id="1.20.950.20">
    <property type="entry name" value="Transmembrane di-heme cytochromes, Chain C"/>
    <property type="match status" value="1"/>
</dbReference>
<keyword evidence="3 7" id="KW-0812">Transmembrane</keyword>
<organism evidence="9">
    <name type="scientific">uncultured bacterium BAC13K9BAC</name>
    <dbReference type="NCBI Taxonomy" id="332979"/>
    <lineage>
        <taxon>Bacteria</taxon>
        <taxon>environmental samples</taxon>
    </lineage>
</organism>
<evidence type="ECO:0000256" key="4">
    <source>
        <dbReference type="ARBA" id="ARBA00022989"/>
    </source>
</evidence>
<gene>
    <name evidence="9" type="primary">dsrM</name>
</gene>
<keyword evidence="4 7" id="KW-1133">Transmembrane helix</keyword>
<dbReference type="EMBL" id="DQ068067">
    <property type="protein sequence ID" value="AAY89963.1"/>
    <property type="molecule type" value="Genomic_DNA"/>
</dbReference>
<dbReference type="GO" id="GO:0016491">
    <property type="term" value="F:oxidoreductase activity"/>
    <property type="evidence" value="ECO:0007669"/>
    <property type="project" value="UniProtKB-KW"/>
</dbReference>
<accession>Q4JN34</accession>
<name>Q4JN34_9BACT</name>
<feature type="transmembrane region" description="Helical" evidence="7">
    <location>
        <begin position="144"/>
        <end position="163"/>
    </location>
</feature>
<dbReference type="Pfam" id="PF02665">
    <property type="entry name" value="Nitrate_red_gam"/>
    <property type="match status" value="1"/>
</dbReference>
<feature type="transmembrane region" description="Helical" evidence="7">
    <location>
        <begin position="189"/>
        <end position="207"/>
    </location>
</feature>
<reference evidence="9" key="1">
    <citation type="journal article" date="2005" name="PLoS Biol.">
        <title>New insights into metabolic properties of marine bacteria encoding proteorhodopsins.</title>
        <authorList>
            <person name="Sabehi G."/>
            <person name="Loy A."/>
            <person name="Jung K.H."/>
            <person name="Partha R."/>
            <person name="Spudich J.L."/>
            <person name="Isaacson T."/>
            <person name="Hirschberg J."/>
            <person name="Wagner M."/>
            <person name="Beja O."/>
        </authorList>
    </citation>
    <scope>NUCLEOTIDE SEQUENCE</scope>
</reference>
<feature type="transmembrane region" description="Helical" evidence="7">
    <location>
        <begin position="111"/>
        <end position="132"/>
    </location>
</feature>
<dbReference type="InterPro" id="IPR036197">
    <property type="entry name" value="NarG-like_sf"/>
</dbReference>
<dbReference type="GO" id="GO:0005886">
    <property type="term" value="C:plasma membrane"/>
    <property type="evidence" value="ECO:0007669"/>
    <property type="project" value="UniProtKB-SubCell"/>
</dbReference>
<evidence type="ECO:0000256" key="6">
    <source>
        <dbReference type="ARBA" id="ARBA00023136"/>
    </source>
</evidence>